<protein>
    <recommendedName>
        <fullName evidence="7">EGF-like domain-containing protein</fullName>
    </recommendedName>
</protein>
<feature type="disulfide bond" evidence="6">
    <location>
        <begin position="479"/>
        <end position="488"/>
    </location>
</feature>
<evidence type="ECO:0000313" key="8">
    <source>
        <dbReference type="EMBL" id="RMC13431.1"/>
    </source>
</evidence>
<gene>
    <name evidence="8" type="ORF">DUI87_10969</name>
</gene>
<dbReference type="FunFam" id="2.10.25.10:FF:000321">
    <property type="entry name" value="Protein delta homolog 1"/>
    <property type="match status" value="1"/>
</dbReference>
<evidence type="ECO:0000256" key="4">
    <source>
        <dbReference type="ARBA" id="ARBA00023157"/>
    </source>
</evidence>
<reference evidence="8 9" key="1">
    <citation type="submission" date="2018-07" db="EMBL/GenBank/DDBJ databases">
        <title>A high quality draft genome assembly of the barn swallow (H. rustica rustica).</title>
        <authorList>
            <person name="Formenti G."/>
            <person name="Chiara M."/>
            <person name="Poveda L."/>
            <person name="Francoijs K.-J."/>
            <person name="Bonisoli-Alquati A."/>
            <person name="Canova L."/>
            <person name="Gianfranceschi L."/>
            <person name="Horner D.S."/>
            <person name="Saino N."/>
        </authorList>
    </citation>
    <scope>NUCLEOTIDE SEQUENCE [LARGE SCALE GENOMIC DNA]</scope>
    <source>
        <strain evidence="8">Chelidonia</strain>
        <tissue evidence="8">Blood</tissue>
    </source>
</reference>
<comment type="caution">
    <text evidence="6">Lacks conserved residue(s) required for the propagation of feature annotation.</text>
</comment>
<feature type="domain" description="EGF-like" evidence="7">
    <location>
        <begin position="219"/>
        <end position="255"/>
    </location>
</feature>
<feature type="domain" description="EGF-like" evidence="7">
    <location>
        <begin position="295"/>
        <end position="331"/>
    </location>
</feature>
<dbReference type="PROSITE" id="PS50026">
    <property type="entry name" value="EGF_3"/>
    <property type="match status" value="9"/>
</dbReference>
<dbReference type="InterPro" id="IPR018097">
    <property type="entry name" value="EGF_Ca-bd_CS"/>
</dbReference>
<evidence type="ECO:0000256" key="1">
    <source>
        <dbReference type="ARBA" id="ARBA00022536"/>
    </source>
</evidence>
<feature type="disulfide bond" evidence="6">
    <location>
        <begin position="38"/>
        <end position="47"/>
    </location>
</feature>
<keyword evidence="5" id="KW-0325">Glycoprotein</keyword>
<feature type="domain" description="EGF-like" evidence="7">
    <location>
        <begin position="12"/>
        <end position="48"/>
    </location>
</feature>
<dbReference type="Pfam" id="PF00008">
    <property type="entry name" value="EGF"/>
    <property type="match status" value="8"/>
</dbReference>
<evidence type="ECO:0000259" key="7">
    <source>
        <dbReference type="PROSITE" id="PS50026"/>
    </source>
</evidence>
<dbReference type="GO" id="GO:0007219">
    <property type="term" value="P:Notch signaling pathway"/>
    <property type="evidence" value="ECO:0007669"/>
    <property type="project" value="TreeGrafter"/>
</dbReference>
<feature type="domain" description="EGF-like" evidence="7">
    <location>
        <begin position="491"/>
        <end position="526"/>
    </location>
</feature>
<dbReference type="InterPro" id="IPR009030">
    <property type="entry name" value="Growth_fac_rcpt_cys_sf"/>
</dbReference>
<dbReference type="InterPro" id="IPR000152">
    <property type="entry name" value="EGF-type_Asp/Asn_hydroxyl_site"/>
</dbReference>
<dbReference type="FunFam" id="2.10.25.10:FF:000472">
    <property type="entry name" value="Uncharacterized protein, isoform A"/>
    <property type="match status" value="2"/>
</dbReference>
<dbReference type="PROSITE" id="PS00022">
    <property type="entry name" value="EGF_1"/>
    <property type="match status" value="7"/>
</dbReference>
<dbReference type="PANTHER" id="PTHR12916:SF4">
    <property type="entry name" value="UNINFLATABLE, ISOFORM C"/>
    <property type="match status" value="1"/>
</dbReference>
<feature type="disulfide bond" evidence="6">
    <location>
        <begin position="495"/>
        <end position="505"/>
    </location>
</feature>
<dbReference type="PANTHER" id="PTHR12916">
    <property type="entry name" value="CYTOCHROME C OXIDASE POLYPEPTIDE VIC-2"/>
    <property type="match status" value="1"/>
</dbReference>
<sequence>MKGFSGQYCETEMNECDSAPCLNGAVCQNDVNSYDCFCPEGFVGLNCEINFDECTYGFCKSNSTCLDLVADYSCACPPGFTGHAFELFVIPNMFIWTLISPTIFLNAPHRTMKNTPNAALVQFTMKTIEFLSTGTQDKNCSTDIDECSSKPCKNGGDCHDLLGEFYCSCLPGFTGELCEADVAACLSQPCGASSICKDIVGGYLCFCAPGFIGHNCEIEVDECLSDPCHNGATCVDHLNAFSCICQDGFEGTTCETNINECRSSPCLHNASCADLIGGYKCACLPGFTGARCETDTDECASFPCKNGATCIDQPGNYFCQCVAPFKEDQAQTCGFRIDRYCLTNLISIYDQVTHIMGDGKAVDVVYLYFIKDFDAVSKSSWRSRVQSPVQSLSQEPREYFPCGLLAFTQGGKGLEAAITHYPIRDKVGVEQSWTTFQCGRIGLNCEFRACEASNPCENGAVCIEEMNLDVFPLGFHCQCVKGFAGPRCEINVNECSSNPCLHGYCYDIVDGFYCLCNPGYAGLKCDQDIDDCIVNACEHNSTCVDLHLASSRVRPDRKTPLGPKNLGSSGGAFSPYHQREMMSMMEERSQTWKRASPKSLFRPVRTSSSAALAKSWPSLVFWAYI</sequence>
<dbReference type="SMART" id="SM00181">
    <property type="entry name" value="EGF"/>
    <property type="match status" value="9"/>
</dbReference>
<feature type="disulfide bond" evidence="6">
    <location>
        <begin position="169"/>
        <end position="178"/>
    </location>
</feature>
<keyword evidence="9" id="KW-1185">Reference proteome</keyword>
<dbReference type="InterPro" id="IPR000742">
    <property type="entry name" value="EGF"/>
</dbReference>
<dbReference type="PROSITE" id="PS00010">
    <property type="entry name" value="ASX_HYDROXYL"/>
    <property type="match status" value="8"/>
</dbReference>
<keyword evidence="3" id="KW-0677">Repeat</keyword>
<comment type="caution">
    <text evidence="8">The sequence shown here is derived from an EMBL/GenBank/DDBJ whole genome shotgun (WGS) entry which is preliminary data.</text>
</comment>
<dbReference type="InterPro" id="IPR001881">
    <property type="entry name" value="EGF-like_Ca-bd_dom"/>
</dbReference>
<name>A0A3M0KLA9_HIRRU</name>
<feature type="domain" description="EGF-like" evidence="7">
    <location>
        <begin position="446"/>
        <end position="489"/>
    </location>
</feature>
<feature type="disulfide bond" evidence="6">
    <location>
        <begin position="245"/>
        <end position="254"/>
    </location>
</feature>
<keyword evidence="4 6" id="KW-1015">Disulfide bond</keyword>
<dbReference type="SMART" id="SM00179">
    <property type="entry name" value="EGF_CA"/>
    <property type="match status" value="9"/>
</dbReference>
<dbReference type="FunFam" id="2.10.25.10:FF:000122">
    <property type="entry name" value="Protein crumbs homolog 2"/>
    <property type="match status" value="1"/>
</dbReference>
<evidence type="ECO:0000256" key="2">
    <source>
        <dbReference type="ARBA" id="ARBA00022729"/>
    </source>
</evidence>
<dbReference type="SUPFAM" id="SSF57184">
    <property type="entry name" value="Growth factor receptor domain"/>
    <property type="match status" value="1"/>
</dbReference>
<dbReference type="PRINTS" id="PR00010">
    <property type="entry name" value="EGFBLOOD"/>
</dbReference>
<dbReference type="OrthoDB" id="283575at2759"/>
<keyword evidence="1 6" id="KW-0245">EGF-like domain</keyword>
<dbReference type="AlphaFoldDB" id="A0A3M0KLA9"/>
<evidence type="ECO:0000256" key="6">
    <source>
        <dbReference type="PROSITE-ProRule" id="PRU00076"/>
    </source>
</evidence>
<feature type="disulfide bond" evidence="6">
    <location>
        <begin position="207"/>
        <end position="216"/>
    </location>
</feature>
<dbReference type="Gene3D" id="2.10.25.10">
    <property type="entry name" value="Laminin"/>
    <property type="match status" value="9"/>
</dbReference>
<dbReference type="SUPFAM" id="SSF57196">
    <property type="entry name" value="EGF/Laminin"/>
    <property type="match status" value="7"/>
</dbReference>
<keyword evidence="2" id="KW-0732">Signal</keyword>
<dbReference type="FunFam" id="2.10.25.10:FF:000143">
    <property type="entry name" value="Protein crumbs 1"/>
    <property type="match status" value="1"/>
</dbReference>
<proteinExistence type="predicted"/>
<feature type="domain" description="EGF-like" evidence="7">
    <location>
        <begin position="257"/>
        <end position="293"/>
    </location>
</feature>
<dbReference type="STRING" id="333673.A0A3M0KLA9"/>
<dbReference type="GO" id="GO:0005112">
    <property type="term" value="F:Notch binding"/>
    <property type="evidence" value="ECO:0007669"/>
    <property type="project" value="TreeGrafter"/>
</dbReference>
<dbReference type="FunFam" id="2.10.25.10:FF:000109">
    <property type="entry name" value="Notch homolog 4, [Drosophila]"/>
    <property type="match status" value="1"/>
</dbReference>
<dbReference type="CDD" id="cd00054">
    <property type="entry name" value="EGF_CA"/>
    <property type="match status" value="9"/>
</dbReference>
<feature type="disulfide bond" evidence="6">
    <location>
        <begin position="516"/>
        <end position="525"/>
    </location>
</feature>
<dbReference type="Proteomes" id="UP000269221">
    <property type="component" value="Unassembled WGS sequence"/>
</dbReference>
<dbReference type="EMBL" id="QRBI01000106">
    <property type="protein sequence ID" value="RMC13431.1"/>
    <property type="molecule type" value="Genomic_DNA"/>
</dbReference>
<dbReference type="PROSITE" id="PS01187">
    <property type="entry name" value="EGF_CA"/>
    <property type="match status" value="4"/>
</dbReference>
<accession>A0A3M0KLA9</accession>
<organism evidence="8 9">
    <name type="scientific">Hirundo rustica rustica</name>
    <dbReference type="NCBI Taxonomy" id="333673"/>
    <lineage>
        <taxon>Eukaryota</taxon>
        <taxon>Metazoa</taxon>
        <taxon>Chordata</taxon>
        <taxon>Craniata</taxon>
        <taxon>Vertebrata</taxon>
        <taxon>Euteleostomi</taxon>
        <taxon>Archelosauria</taxon>
        <taxon>Archosauria</taxon>
        <taxon>Dinosauria</taxon>
        <taxon>Saurischia</taxon>
        <taxon>Theropoda</taxon>
        <taxon>Coelurosauria</taxon>
        <taxon>Aves</taxon>
        <taxon>Neognathae</taxon>
        <taxon>Neoaves</taxon>
        <taxon>Telluraves</taxon>
        <taxon>Australaves</taxon>
        <taxon>Passeriformes</taxon>
        <taxon>Sylvioidea</taxon>
        <taxon>Hirundinidae</taxon>
        <taxon>Hirundo</taxon>
    </lineage>
</organism>
<feature type="disulfide bond" evidence="6">
    <location>
        <begin position="283"/>
        <end position="292"/>
    </location>
</feature>
<evidence type="ECO:0000313" key="9">
    <source>
        <dbReference type="Proteomes" id="UP000269221"/>
    </source>
</evidence>
<evidence type="ECO:0000256" key="5">
    <source>
        <dbReference type="ARBA" id="ARBA00023180"/>
    </source>
</evidence>
<feature type="domain" description="EGF-like" evidence="7">
    <location>
        <begin position="181"/>
        <end position="217"/>
    </location>
</feature>
<evidence type="ECO:0000256" key="3">
    <source>
        <dbReference type="ARBA" id="ARBA00022737"/>
    </source>
</evidence>
<feature type="domain" description="EGF-like" evidence="7">
    <location>
        <begin position="50"/>
        <end position="86"/>
    </location>
</feature>
<feature type="domain" description="EGF-like" evidence="7">
    <location>
        <begin position="143"/>
        <end position="179"/>
    </location>
</feature>
<dbReference type="GO" id="GO:0005509">
    <property type="term" value="F:calcium ion binding"/>
    <property type="evidence" value="ECO:0007669"/>
    <property type="project" value="InterPro"/>
</dbReference>
<dbReference type="PROSITE" id="PS01186">
    <property type="entry name" value="EGF_2"/>
    <property type="match status" value="7"/>
</dbReference>